<proteinExistence type="predicted"/>
<organism evidence="2 3">
    <name type="scientific">Polyplax serrata</name>
    <name type="common">Common mouse louse</name>
    <dbReference type="NCBI Taxonomy" id="468196"/>
    <lineage>
        <taxon>Eukaryota</taxon>
        <taxon>Metazoa</taxon>
        <taxon>Ecdysozoa</taxon>
        <taxon>Arthropoda</taxon>
        <taxon>Hexapoda</taxon>
        <taxon>Insecta</taxon>
        <taxon>Pterygota</taxon>
        <taxon>Neoptera</taxon>
        <taxon>Paraneoptera</taxon>
        <taxon>Psocodea</taxon>
        <taxon>Troctomorpha</taxon>
        <taxon>Phthiraptera</taxon>
        <taxon>Anoplura</taxon>
        <taxon>Polyplacidae</taxon>
        <taxon>Polyplax</taxon>
    </lineage>
</organism>
<evidence type="ECO:0000313" key="2">
    <source>
        <dbReference type="EMBL" id="KAK6623533.1"/>
    </source>
</evidence>
<sequence>MRREMKTGCWKLRAGQNGNAPSNSESSCHSSWIPPERKDKTRWTKVKGFVRVGSLKDVRGKGPRRSNLTWPCQKFPRKRRYAGAYKVEEGDDGQEVRGKKMGESQQFESGLRYKKASYE</sequence>
<protein>
    <submittedName>
        <fullName evidence="2">Uncharacterized protein</fullName>
    </submittedName>
</protein>
<gene>
    <name evidence="2" type="ORF">RUM43_009385</name>
</gene>
<name>A0AAN8PAQ7_POLSC</name>
<feature type="compositionally biased region" description="Polar residues" evidence="1">
    <location>
        <begin position="16"/>
        <end position="30"/>
    </location>
</feature>
<dbReference type="Proteomes" id="UP001372834">
    <property type="component" value="Unassembled WGS sequence"/>
</dbReference>
<feature type="region of interest" description="Disordered" evidence="1">
    <location>
        <begin position="85"/>
        <end position="119"/>
    </location>
</feature>
<evidence type="ECO:0000313" key="3">
    <source>
        <dbReference type="Proteomes" id="UP001372834"/>
    </source>
</evidence>
<feature type="region of interest" description="Disordered" evidence="1">
    <location>
        <begin position="1"/>
        <end position="35"/>
    </location>
</feature>
<dbReference type="AlphaFoldDB" id="A0AAN8PAQ7"/>
<reference evidence="2 3" key="1">
    <citation type="submission" date="2023-10" db="EMBL/GenBank/DDBJ databases">
        <title>Genomes of two closely related lineages of the louse Polyplax serrata with different host specificities.</title>
        <authorList>
            <person name="Martinu J."/>
            <person name="Tarabai H."/>
            <person name="Stefka J."/>
            <person name="Hypsa V."/>
        </authorList>
    </citation>
    <scope>NUCLEOTIDE SEQUENCE [LARGE SCALE GENOMIC DNA]</scope>
    <source>
        <strain evidence="2">HR10_N</strain>
    </source>
</reference>
<dbReference type="EMBL" id="JAWJWE010000038">
    <property type="protein sequence ID" value="KAK6623533.1"/>
    <property type="molecule type" value="Genomic_DNA"/>
</dbReference>
<evidence type="ECO:0000256" key="1">
    <source>
        <dbReference type="SAM" id="MobiDB-lite"/>
    </source>
</evidence>
<comment type="caution">
    <text evidence="2">The sequence shown here is derived from an EMBL/GenBank/DDBJ whole genome shotgun (WGS) entry which is preliminary data.</text>
</comment>
<accession>A0AAN8PAQ7</accession>